<dbReference type="RefSeq" id="WP_190128394.1">
    <property type="nucleotide sequence ID" value="NZ_BNBD01000002.1"/>
</dbReference>
<organism evidence="3 4">
    <name type="scientific">Streptomyces mashuensis</name>
    <dbReference type="NCBI Taxonomy" id="33904"/>
    <lineage>
        <taxon>Bacteria</taxon>
        <taxon>Bacillati</taxon>
        <taxon>Actinomycetota</taxon>
        <taxon>Actinomycetes</taxon>
        <taxon>Kitasatosporales</taxon>
        <taxon>Streptomycetaceae</taxon>
        <taxon>Streptomyces</taxon>
    </lineage>
</organism>
<feature type="transmembrane region" description="Helical" evidence="2">
    <location>
        <begin position="26"/>
        <end position="45"/>
    </location>
</feature>
<name>A0A919B0A6_9ACTN</name>
<evidence type="ECO:0000313" key="3">
    <source>
        <dbReference type="EMBL" id="GHF32737.1"/>
    </source>
</evidence>
<keyword evidence="2" id="KW-1133">Transmembrane helix</keyword>
<evidence type="ECO:0000256" key="1">
    <source>
        <dbReference type="SAM" id="MobiDB-lite"/>
    </source>
</evidence>
<accession>A0A919B0A6</accession>
<keyword evidence="2" id="KW-0812">Transmembrane</keyword>
<protein>
    <submittedName>
        <fullName evidence="3">Uncharacterized protein</fullName>
    </submittedName>
</protein>
<keyword evidence="4" id="KW-1185">Reference proteome</keyword>
<dbReference type="EMBL" id="BNBD01000002">
    <property type="protein sequence ID" value="GHF32737.1"/>
    <property type="molecule type" value="Genomic_DNA"/>
</dbReference>
<proteinExistence type="predicted"/>
<reference evidence="3" key="2">
    <citation type="submission" date="2020-09" db="EMBL/GenBank/DDBJ databases">
        <authorList>
            <person name="Sun Q."/>
            <person name="Ohkuma M."/>
        </authorList>
    </citation>
    <scope>NUCLEOTIDE SEQUENCE</scope>
    <source>
        <strain evidence="3">JCM 4059</strain>
    </source>
</reference>
<dbReference type="Proteomes" id="UP000638313">
    <property type="component" value="Unassembled WGS sequence"/>
</dbReference>
<evidence type="ECO:0000256" key="2">
    <source>
        <dbReference type="SAM" id="Phobius"/>
    </source>
</evidence>
<gene>
    <name evidence="3" type="ORF">GCM10010218_12250</name>
</gene>
<comment type="caution">
    <text evidence="3">The sequence shown here is derived from an EMBL/GenBank/DDBJ whole genome shotgun (WGS) entry which is preliminary data.</text>
</comment>
<feature type="compositionally biased region" description="Pro residues" evidence="1">
    <location>
        <begin position="55"/>
        <end position="76"/>
    </location>
</feature>
<reference evidence="3" key="1">
    <citation type="journal article" date="2014" name="Int. J. Syst. Evol. Microbiol.">
        <title>Complete genome sequence of Corynebacterium casei LMG S-19264T (=DSM 44701T), isolated from a smear-ripened cheese.</title>
        <authorList>
            <consortium name="US DOE Joint Genome Institute (JGI-PGF)"/>
            <person name="Walter F."/>
            <person name="Albersmeier A."/>
            <person name="Kalinowski J."/>
            <person name="Ruckert C."/>
        </authorList>
    </citation>
    <scope>NUCLEOTIDE SEQUENCE</scope>
    <source>
        <strain evidence="3">JCM 4059</strain>
    </source>
</reference>
<feature type="region of interest" description="Disordered" evidence="1">
    <location>
        <begin position="55"/>
        <end position="86"/>
    </location>
</feature>
<dbReference type="AlphaFoldDB" id="A0A919B0A6"/>
<evidence type="ECO:0000313" key="4">
    <source>
        <dbReference type="Proteomes" id="UP000638313"/>
    </source>
</evidence>
<sequence>MSLTGESPPEPPPPPPNAPFWSRVKFYWFTAGLALVLVALITALLKAGPFDQTPSPAPPVPVPGPATTAPAPPPSPDTRNDPTPARAPAARITNIRGENVTTTAVRVQLDVGMTGMKGHTCTVMWYVYDDTSKQPLGGVSDFNSPVITSDATTWNPTFIVIHPNVHWQIRVGLYDEAKNTLDVQNSAFTFTQ</sequence>
<keyword evidence="2" id="KW-0472">Membrane</keyword>